<evidence type="ECO:0000256" key="1">
    <source>
        <dbReference type="SAM" id="SignalP"/>
    </source>
</evidence>
<evidence type="ECO:0000313" key="2">
    <source>
        <dbReference type="EMBL" id="MDQ0008445.1"/>
    </source>
</evidence>
<comment type="caution">
    <text evidence="2">The sequence shown here is derived from an EMBL/GenBank/DDBJ whole genome shotgun (WGS) entry which is preliminary data.</text>
</comment>
<gene>
    <name evidence="2" type="ORF">J2T07_000604</name>
</gene>
<sequence>MVMRFKKNLGIGALLCLLPTLAFAHGWEEGVWKGSIHKGGHDVGVHAQFTPNGAELIFDGAFTCRVKARYDKADGDALVYKFSEAEVDAKSKGKVCYDLVGNILELTHAAGDDALTLDFVVPARAWEGRWKGQLERDPDYR</sequence>
<organism evidence="2 3">
    <name type="scientific">Luteibacter jiangsuensis</name>
    <dbReference type="NCBI Taxonomy" id="637577"/>
    <lineage>
        <taxon>Bacteria</taxon>
        <taxon>Pseudomonadati</taxon>
        <taxon>Pseudomonadota</taxon>
        <taxon>Gammaproteobacteria</taxon>
        <taxon>Lysobacterales</taxon>
        <taxon>Rhodanobacteraceae</taxon>
        <taxon>Luteibacter</taxon>
    </lineage>
</organism>
<keyword evidence="3" id="KW-1185">Reference proteome</keyword>
<dbReference type="Proteomes" id="UP001237737">
    <property type="component" value="Unassembled WGS sequence"/>
</dbReference>
<evidence type="ECO:0000313" key="3">
    <source>
        <dbReference type="Proteomes" id="UP001237737"/>
    </source>
</evidence>
<protein>
    <submittedName>
        <fullName evidence="2">Uncharacterized protein</fullName>
    </submittedName>
</protein>
<feature type="signal peptide" evidence="1">
    <location>
        <begin position="1"/>
        <end position="24"/>
    </location>
</feature>
<dbReference type="RefSeq" id="WP_306847119.1">
    <property type="nucleotide sequence ID" value="NZ_JAUSSK010000001.1"/>
</dbReference>
<accession>A0ABT9STX2</accession>
<name>A0ABT9STX2_9GAMM</name>
<keyword evidence="1" id="KW-0732">Signal</keyword>
<feature type="chain" id="PRO_5047139138" evidence="1">
    <location>
        <begin position="25"/>
        <end position="141"/>
    </location>
</feature>
<proteinExistence type="predicted"/>
<reference evidence="2 3" key="1">
    <citation type="submission" date="2023-07" db="EMBL/GenBank/DDBJ databases">
        <title>Sorghum-associated microbial communities from plants grown in Nebraska, USA.</title>
        <authorList>
            <person name="Schachtman D."/>
        </authorList>
    </citation>
    <scope>NUCLEOTIDE SEQUENCE [LARGE SCALE GENOMIC DNA]</scope>
    <source>
        <strain evidence="2 3">CC60</strain>
    </source>
</reference>
<dbReference type="EMBL" id="JAUSSK010000001">
    <property type="protein sequence ID" value="MDQ0008445.1"/>
    <property type="molecule type" value="Genomic_DNA"/>
</dbReference>